<evidence type="ECO:0000313" key="3">
    <source>
        <dbReference type="Proteomes" id="UP000430519"/>
    </source>
</evidence>
<dbReference type="EMBL" id="WVHK01000027">
    <property type="protein sequence ID" value="MXV19808.1"/>
    <property type="molecule type" value="Genomic_DNA"/>
</dbReference>
<feature type="transmembrane region" description="Helical" evidence="1">
    <location>
        <begin position="98"/>
        <end position="120"/>
    </location>
</feature>
<comment type="caution">
    <text evidence="2">The sequence shown here is derived from an EMBL/GenBank/DDBJ whole genome shotgun (WGS) entry which is preliminary data.</text>
</comment>
<organism evidence="2 3">
    <name type="scientific">Deinococcus xianganensis</name>
    <dbReference type="NCBI Taxonomy" id="1507289"/>
    <lineage>
        <taxon>Bacteria</taxon>
        <taxon>Thermotogati</taxon>
        <taxon>Deinococcota</taxon>
        <taxon>Deinococci</taxon>
        <taxon>Deinococcales</taxon>
        <taxon>Deinococcaceae</taxon>
        <taxon>Deinococcus</taxon>
    </lineage>
</organism>
<feature type="transmembrane region" description="Helical" evidence="1">
    <location>
        <begin position="7"/>
        <end position="28"/>
    </location>
</feature>
<reference evidence="2 3" key="1">
    <citation type="submission" date="2019-11" db="EMBL/GenBank/DDBJ databases">
        <title>Genome sequence of Deinococcus xianganensis Y35, AI-2 producing algicidal bacterium, isolated from lake water.</title>
        <authorList>
            <person name="Li Y."/>
        </authorList>
    </citation>
    <scope>NUCLEOTIDE SEQUENCE [LARGE SCALE GENOMIC DNA]</scope>
    <source>
        <strain evidence="2 3">Y35</strain>
    </source>
</reference>
<name>A0A6I4YFY5_9DEIO</name>
<proteinExistence type="predicted"/>
<sequence length="131" mass="14052">MTFLHFLLGGLTLSSLGLSIFLISAPIWQEDFGPIVKGIYMVYLFLAGMIFQIIWVILLMTHPEAGRLLPLLLLGWLLTALTAALINTVAPGNLVGPPLMFVSLISAALALLGWLILLVVKVVKSLSGGTP</sequence>
<protein>
    <submittedName>
        <fullName evidence="2">Uncharacterized protein</fullName>
    </submittedName>
</protein>
<feature type="transmembrane region" description="Helical" evidence="1">
    <location>
        <begin position="68"/>
        <end position="86"/>
    </location>
</feature>
<dbReference type="Proteomes" id="UP000430519">
    <property type="component" value="Unassembled WGS sequence"/>
</dbReference>
<keyword evidence="1" id="KW-0812">Transmembrane</keyword>
<keyword evidence="1" id="KW-1133">Transmembrane helix</keyword>
<keyword evidence="1" id="KW-0472">Membrane</keyword>
<dbReference type="AlphaFoldDB" id="A0A6I4YFY5"/>
<keyword evidence="3" id="KW-1185">Reference proteome</keyword>
<accession>A0A6I4YFY5</accession>
<dbReference type="RefSeq" id="WP_160978781.1">
    <property type="nucleotide sequence ID" value="NZ_WVHK01000027.1"/>
</dbReference>
<evidence type="ECO:0000313" key="2">
    <source>
        <dbReference type="EMBL" id="MXV19808.1"/>
    </source>
</evidence>
<evidence type="ECO:0000256" key="1">
    <source>
        <dbReference type="SAM" id="Phobius"/>
    </source>
</evidence>
<gene>
    <name evidence="2" type="ORF">GLX28_09180</name>
</gene>
<feature type="transmembrane region" description="Helical" evidence="1">
    <location>
        <begin position="40"/>
        <end position="61"/>
    </location>
</feature>